<dbReference type="Pfam" id="PF00583">
    <property type="entry name" value="Acetyltransf_1"/>
    <property type="match status" value="2"/>
</dbReference>
<evidence type="ECO:0000259" key="3">
    <source>
        <dbReference type="PROSITE" id="PS51186"/>
    </source>
</evidence>
<evidence type="ECO:0000256" key="1">
    <source>
        <dbReference type="ARBA" id="ARBA00022679"/>
    </source>
</evidence>
<keyword evidence="2" id="KW-0012">Acyltransferase</keyword>
<gene>
    <name evidence="4" type="ORF">METZ01_LOCUS92742</name>
</gene>
<dbReference type="Gene3D" id="3.40.630.30">
    <property type="match status" value="1"/>
</dbReference>
<protein>
    <recommendedName>
        <fullName evidence="3">N-acetyltransferase domain-containing protein</fullName>
    </recommendedName>
</protein>
<dbReference type="InterPro" id="IPR050832">
    <property type="entry name" value="Bact_Acetyltransf"/>
</dbReference>
<dbReference type="PROSITE" id="PS51186">
    <property type="entry name" value="GNAT"/>
    <property type="match status" value="2"/>
</dbReference>
<sequence>MADKSYNFDSNFSLRPVRDDYYEALAVLRSLLYPQHPLSVKSMRHGDKTRDKKILHQQWVWKKDSSILCSALYTQWEEIYHPQKFVVKIYVHPEQQGKGFGTICYDFLINKLEEFGPLKITTQIHEPHQQSIRFFEKRGFKNTATEKESSLDLTAYNPAKYEDEITQIDQHGFRIITYSDFRKEDKKADYKVWEFEREVSPDMPWPDPILVPEYDIYSKQILSHPKFNSDAWFLVVDGNRIAGLNNLWKSEIPKGINNGLTGVRREYRRKGIATALKYNSLTWAKNQGYDWIRTDNADTNEGMLGINIRAGFKFMPAWLLYEKVLKEE</sequence>
<keyword evidence="1" id="KW-0808">Transferase</keyword>
<evidence type="ECO:0000313" key="4">
    <source>
        <dbReference type="EMBL" id="SVA39888.1"/>
    </source>
</evidence>
<feature type="domain" description="N-acetyltransferase" evidence="3">
    <location>
        <begin position="179"/>
        <end position="328"/>
    </location>
</feature>
<dbReference type="PANTHER" id="PTHR43877:SF6">
    <property type="entry name" value="GCN5-RELATED N-ACETYLTRANSFERASE"/>
    <property type="match status" value="1"/>
</dbReference>
<dbReference type="GO" id="GO:0016747">
    <property type="term" value="F:acyltransferase activity, transferring groups other than amino-acyl groups"/>
    <property type="evidence" value="ECO:0007669"/>
    <property type="project" value="InterPro"/>
</dbReference>
<proteinExistence type="predicted"/>
<evidence type="ECO:0000256" key="2">
    <source>
        <dbReference type="ARBA" id="ARBA00023315"/>
    </source>
</evidence>
<dbReference type="AlphaFoldDB" id="A0A381VJB3"/>
<dbReference type="SUPFAM" id="SSF55729">
    <property type="entry name" value="Acyl-CoA N-acyltransferases (Nat)"/>
    <property type="match status" value="2"/>
</dbReference>
<reference evidence="4" key="1">
    <citation type="submission" date="2018-05" db="EMBL/GenBank/DDBJ databases">
        <authorList>
            <person name="Lanie J.A."/>
            <person name="Ng W.-L."/>
            <person name="Kazmierczak K.M."/>
            <person name="Andrzejewski T.M."/>
            <person name="Davidsen T.M."/>
            <person name="Wayne K.J."/>
            <person name="Tettelin H."/>
            <person name="Glass J.I."/>
            <person name="Rusch D."/>
            <person name="Podicherti R."/>
            <person name="Tsui H.-C.T."/>
            <person name="Winkler M.E."/>
        </authorList>
    </citation>
    <scope>NUCLEOTIDE SEQUENCE</scope>
</reference>
<dbReference type="PANTHER" id="PTHR43877">
    <property type="entry name" value="AMINOALKYLPHOSPHONATE N-ACETYLTRANSFERASE-RELATED-RELATED"/>
    <property type="match status" value="1"/>
</dbReference>
<dbReference type="EMBL" id="UINC01008874">
    <property type="protein sequence ID" value="SVA39888.1"/>
    <property type="molecule type" value="Genomic_DNA"/>
</dbReference>
<dbReference type="InterPro" id="IPR000182">
    <property type="entry name" value="GNAT_dom"/>
</dbReference>
<feature type="domain" description="N-acetyltransferase" evidence="3">
    <location>
        <begin position="12"/>
        <end position="163"/>
    </location>
</feature>
<accession>A0A381VJB3</accession>
<dbReference type="InterPro" id="IPR016181">
    <property type="entry name" value="Acyl_CoA_acyltransferase"/>
</dbReference>
<organism evidence="4">
    <name type="scientific">marine metagenome</name>
    <dbReference type="NCBI Taxonomy" id="408172"/>
    <lineage>
        <taxon>unclassified sequences</taxon>
        <taxon>metagenomes</taxon>
        <taxon>ecological metagenomes</taxon>
    </lineage>
</organism>
<name>A0A381VJB3_9ZZZZ</name>
<dbReference type="CDD" id="cd04301">
    <property type="entry name" value="NAT_SF"/>
    <property type="match status" value="2"/>
</dbReference>